<feature type="domain" description="Major facilitator superfamily (MFS) profile" evidence="9">
    <location>
        <begin position="4"/>
        <end position="398"/>
    </location>
</feature>
<keyword evidence="5 8" id="KW-1133">Transmembrane helix</keyword>
<evidence type="ECO:0000256" key="1">
    <source>
        <dbReference type="ARBA" id="ARBA00004651"/>
    </source>
</evidence>
<accession>A0ABN2VKD5</accession>
<comment type="caution">
    <text evidence="10">The sequence shown here is derived from an EMBL/GenBank/DDBJ whole genome shotgun (WGS) entry which is preliminary data.</text>
</comment>
<feature type="transmembrane region" description="Helical" evidence="8">
    <location>
        <begin position="370"/>
        <end position="394"/>
    </location>
</feature>
<evidence type="ECO:0000256" key="3">
    <source>
        <dbReference type="ARBA" id="ARBA00022475"/>
    </source>
</evidence>
<feature type="transmembrane region" description="Helical" evidence="8">
    <location>
        <begin position="220"/>
        <end position="243"/>
    </location>
</feature>
<feature type="transmembrane region" description="Helical" evidence="8">
    <location>
        <begin position="42"/>
        <end position="63"/>
    </location>
</feature>
<evidence type="ECO:0000256" key="6">
    <source>
        <dbReference type="ARBA" id="ARBA00023136"/>
    </source>
</evidence>
<dbReference type="InterPro" id="IPR010290">
    <property type="entry name" value="TM_effector"/>
</dbReference>
<dbReference type="PROSITE" id="PS50850">
    <property type="entry name" value="MFS"/>
    <property type="match status" value="1"/>
</dbReference>
<gene>
    <name evidence="10" type="ORF">GCM10009839_89940</name>
</gene>
<sequence>MFTALADRDFRWFFTGYLTSKLGTAMAPVATAFAVLHTGVGAAGLGYVMAARIVPVVLLLLLGGVFADRLGGRRVMIASDLLRCGAQAGFAVLLLTGHATLAAMMVAAVLAGVGEGVFTPSLQALIPRLLPADRLGDANALLSVAVSGAGVAGPALGGLVAAVLAGAAGPAAVLLVDAASYAVSVVVLLRLAHVPQPEPGASPSLVRELRDGWQEFRSRTWLWVTTVQFCLFNALVWAPYLVLGPVVAERRLGGAGAWGLVLAANSAGSILGGLALLGRRPRRPLFLAVVATFGYVLTPALLASSLPLPWVCAAAAVTGAGAAVGGALENTVMQQRVPVEVLGRITAYQTVGAFALGPLGLAAAGPLASVFGLTAFLAFGAVFQLVSNLAVLALPAIRCFDLANQDLSDPSPRVVETVIEPTRSAPSARSGQSTPSGG</sequence>
<name>A0ABN2VKD5_9ACTN</name>
<dbReference type="PANTHER" id="PTHR23513:SF11">
    <property type="entry name" value="STAPHYLOFERRIN A TRANSPORTER"/>
    <property type="match status" value="1"/>
</dbReference>
<evidence type="ECO:0000256" key="4">
    <source>
        <dbReference type="ARBA" id="ARBA00022692"/>
    </source>
</evidence>
<dbReference type="EMBL" id="BAAAQN010000096">
    <property type="protein sequence ID" value="GAA2064452.1"/>
    <property type="molecule type" value="Genomic_DNA"/>
</dbReference>
<evidence type="ECO:0000259" key="9">
    <source>
        <dbReference type="PROSITE" id="PS50850"/>
    </source>
</evidence>
<keyword evidence="6 8" id="KW-0472">Membrane</keyword>
<feature type="transmembrane region" description="Helical" evidence="8">
    <location>
        <begin position="341"/>
        <end position="364"/>
    </location>
</feature>
<dbReference type="CDD" id="cd06173">
    <property type="entry name" value="MFS_MefA_like"/>
    <property type="match status" value="1"/>
</dbReference>
<organism evidence="10 11">
    <name type="scientific">Catenulispora yoronensis</name>
    <dbReference type="NCBI Taxonomy" id="450799"/>
    <lineage>
        <taxon>Bacteria</taxon>
        <taxon>Bacillati</taxon>
        <taxon>Actinomycetota</taxon>
        <taxon>Actinomycetes</taxon>
        <taxon>Catenulisporales</taxon>
        <taxon>Catenulisporaceae</taxon>
        <taxon>Catenulispora</taxon>
    </lineage>
</organism>
<dbReference type="InterPro" id="IPR020846">
    <property type="entry name" value="MFS_dom"/>
</dbReference>
<feature type="region of interest" description="Disordered" evidence="7">
    <location>
        <begin position="418"/>
        <end position="438"/>
    </location>
</feature>
<protein>
    <submittedName>
        <fullName evidence="10">MFS transporter</fullName>
    </submittedName>
</protein>
<keyword evidence="2" id="KW-0813">Transport</keyword>
<feature type="transmembrane region" description="Helical" evidence="8">
    <location>
        <begin position="138"/>
        <end position="165"/>
    </location>
</feature>
<dbReference type="InterPro" id="IPR036259">
    <property type="entry name" value="MFS_trans_sf"/>
</dbReference>
<evidence type="ECO:0000256" key="8">
    <source>
        <dbReference type="SAM" id="Phobius"/>
    </source>
</evidence>
<keyword evidence="3" id="KW-1003">Cell membrane</keyword>
<dbReference type="RefSeq" id="WP_344671903.1">
    <property type="nucleotide sequence ID" value="NZ_BAAAQN010000096.1"/>
</dbReference>
<reference evidence="10 11" key="1">
    <citation type="journal article" date="2019" name="Int. J. Syst. Evol. Microbiol.">
        <title>The Global Catalogue of Microorganisms (GCM) 10K type strain sequencing project: providing services to taxonomists for standard genome sequencing and annotation.</title>
        <authorList>
            <consortium name="The Broad Institute Genomics Platform"/>
            <consortium name="The Broad Institute Genome Sequencing Center for Infectious Disease"/>
            <person name="Wu L."/>
            <person name="Ma J."/>
        </authorList>
    </citation>
    <scope>NUCLEOTIDE SEQUENCE [LARGE SCALE GENOMIC DNA]</scope>
    <source>
        <strain evidence="10 11">JCM 16014</strain>
    </source>
</reference>
<feature type="transmembrane region" description="Helical" evidence="8">
    <location>
        <begin position="308"/>
        <end position="329"/>
    </location>
</feature>
<evidence type="ECO:0000313" key="11">
    <source>
        <dbReference type="Proteomes" id="UP001500751"/>
    </source>
</evidence>
<evidence type="ECO:0000256" key="2">
    <source>
        <dbReference type="ARBA" id="ARBA00022448"/>
    </source>
</evidence>
<feature type="transmembrane region" description="Helical" evidence="8">
    <location>
        <begin position="12"/>
        <end position="36"/>
    </location>
</feature>
<evidence type="ECO:0000256" key="7">
    <source>
        <dbReference type="SAM" id="MobiDB-lite"/>
    </source>
</evidence>
<dbReference type="Gene3D" id="1.20.1250.20">
    <property type="entry name" value="MFS general substrate transporter like domains"/>
    <property type="match status" value="1"/>
</dbReference>
<feature type="compositionally biased region" description="Polar residues" evidence="7">
    <location>
        <begin position="424"/>
        <end position="438"/>
    </location>
</feature>
<evidence type="ECO:0000313" key="10">
    <source>
        <dbReference type="EMBL" id="GAA2064452.1"/>
    </source>
</evidence>
<comment type="subcellular location">
    <subcellularLocation>
        <location evidence="1">Cell membrane</location>
        <topology evidence="1">Multi-pass membrane protein</topology>
    </subcellularLocation>
</comment>
<evidence type="ECO:0000256" key="5">
    <source>
        <dbReference type="ARBA" id="ARBA00022989"/>
    </source>
</evidence>
<dbReference type="Proteomes" id="UP001500751">
    <property type="component" value="Unassembled WGS sequence"/>
</dbReference>
<dbReference type="SUPFAM" id="SSF103473">
    <property type="entry name" value="MFS general substrate transporter"/>
    <property type="match status" value="1"/>
</dbReference>
<keyword evidence="4 8" id="KW-0812">Transmembrane</keyword>
<keyword evidence="11" id="KW-1185">Reference proteome</keyword>
<dbReference type="Pfam" id="PF05977">
    <property type="entry name" value="MFS_3"/>
    <property type="match status" value="1"/>
</dbReference>
<feature type="transmembrane region" description="Helical" evidence="8">
    <location>
        <begin position="284"/>
        <end position="302"/>
    </location>
</feature>
<proteinExistence type="predicted"/>
<feature type="transmembrane region" description="Helical" evidence="8">
    <location>
        <begin position="255"/>
        <end position="277"/>
    </location>
</feature>
<dbReference type="PANTHER" id="PTHR23513">
    <property type="entry name" value="INTEGRAL MEMBRANE EFFLUX PROTEIN-RELATED"/>
    <property type="match status" value="1"/>
</dbReference>